<reference evidence="2" key="1">
    <citation type="journal article" date="2019" name="Int. J. Syst. Evol. Microbiol.">
        <title>The Global Catalogue of Microorganisms (GCM) 10K type strain sequencing project: providing services to taxonomists for standard genome sequencing and annotation.</title>
        <authorList>
            <consortium name="The Broad Institute Genomics Platform"/>
            <consortium name="The Broad Institute Genome Sequencing Center for Infectious Disease"/>
            <person name="Wu L."/>
            <person name="Ma J."/>
        </authorList>
    </citation>
    <scope>NUCLEOTIDE SEQUENCE [LARGE SCALE GENOMIC DNA]</scope>
    <source>
        <strain evidence="2">NBRC 111981</strain>
    </source>
</reference>
<proteinExistence type="predicted"/>
<sequence>MALFPLAASSSAFATPGQNCGALEGINIGYIVGIAGPYQAGRPGNTTWDEFGVYLSKKPYYDREAKFFYHDSTDIALTNPLGRALLAQAQLAYSLRSKVQLKSPSYKCAMSGFGTIELWDGTD</sequence>
<evidence type="ECO:0000313" key="2">
    <source>
        <dbReference type="Proteomes" id="UP001156627"/>
    </source>
</evidence>
<keyword evidence="2" id="KW-1185">Reference proteome</keyword>
<comment type="caution">
    <text evidence="1">The sequence shown here is derived from an EMBL/GenBank/DDBJ whole genome shotgun (WGS) entry which is preliminary data.</text>
</comment>
<dbReference type="EMBL" id="BSOA01000007">
    <property type="protein sequence ID" value="GLQ87557.1"/>
    <property type="molecule type" value="Genomic_DNA"/>
</dbReference>
<accession>A0ABQ5X9G8</accession>
<organism evidence="1 2">
    <name type="scientific">Dyella flagellata</name>
    <dbReference type="NCBI Taxonomy" id="1867833"/>
    <lineage>
        <taxon>Bacteria</taxon>
        <taxon>Pseudomonadati</taxon>
        <taxon>Pseudomonadota</taxon>
        <taxon>Gammaproteobacteria</taxon>
        <taxon>Lysobacterales</taxon>
        <taxon>Rhodanobacteraceae</taxon>
        <taxon>Dyella</taxon>
    </lineage>
</organism>
<name>A0ABQ5X9G8_9GAMM</name>
<gene>
    <name evidence="1" type="ORF">GCM10007898_11230</name>
</gene>
<protein>
    <submittedName>
        <fullName evidence="1">Uncharacterized protein</fullName>
    </submittedName>
</protein>
<evidence type="ECO:0000313" key="1">
    <source>
        <dbReference type="EMBL" id="GLQ87557.1"/>
    </source>
</evidence>
<dbReference type="Proteomes" id="UP001156627">
    <property type="component" value="Unassembled WGS sequence"/>
</dbReference>